<dbReference type="SMART" id="SM00245">
    <property type="entry name" value="TSPc"/>
    <property type="match status" value="1"/>
</dbReference>
<feature type="transmembrane region" description="Helical" evidence="6">
    <location>
        <begin position="20"/>
        <end position="44"/>
    </location>
</feature>
<keyword evidence="6" id="KW-0812">Transmembrane</keyword>
<proteinExistence type="inferred from homology"/>
<evidence type="ECO:0000256" key="5">
    <source>
        <dbReference type="RuleBase" id="RU004404"/>
    </source>
</evidence>
<dbReference type="InterPro" id="IPR041489">
    <property type="entry name" value="PDZ_6"/>
</dbReference>
<dbReference type="InterPro" id="IPR004447">
    <property type="entry name" value="Peptidase_S41A"/>
</dbReference>
<dbReference type="SUPFAM" id="SSF52096">
    <property type="entry name" value="ClpP/crotonase"/>
    <property type="match status" value="1"/>
</dbReference>
<feature type="domain" description="PDZ" evidence="7">
    <location>
        <begin position="97"/>
        <end position="165"/>
    </location>
</feature>
<name>A0A1M6V608_9FIRM</name>
<evidence type="ECO:0000313" key="9">
    <source>
        <dbReference type="Proteomes" id="UP000183997"/>
    </source>
</evidence>
<dbReference type="Gene3D" id="3.90.226.10">
    <property type="entry name" value="2-enoyl-CoA Hydratase, Chain A, domain 1"/>
    <property type="match status" value="1"/>
</dbReference>
<keyword evidence="3 5" id="KW-0378">Hydrolase</keyword>
<dbReference type="Pfam" id="PF22694">
    <property type="entry name" value="CtpB_N-like"/>
    <property type="match status" value="1"/>
</dbReference>
<dbReference type="InterPro" id="IPR029045">
    <property type="entry name" value="ClpP/crotonase-like_dom_sf"/>
</dbReference>
<dbReference type="GO" id="GO:0030288">
    <property type="term" value="C:outer membrane-bounded periplasmic space"/>
    <property type="evidence" value="ECO:0007669"/>
    <property type="project" value="TreeGrafter"/>
</dbReference>
<keyword evidence="4 5" id="KW-0720">Serine protease</keyword>
<dbReference type="OrthoDB" id="9812068at2"/>
<dbReference type="AlphaFoldDB" id="A0A1M6V608"/>
<evidence type="ECO:0000256" key="3">
    <source>
        <dbReference type="ARBA" id="ARBA00022801"/>
    </source>
</evidence>
<keyword evidence="2 5" id="KW-0645">Protease</keyword>
<dbReference type="FunFam" id="2.30.42.10:FF:000063">
    <property type="entry name" value="Peptidase, S41 family"/>
    <property type="match status" value="1"/>
</dbReference>
<dbReference type="GO" id="GO:0008236">
    <property type="term" value="F:serine-type peptidase activity"/>
    <property type="evidence" value="ECO:0007669"/>
    <property type="project" value="UniProtKB-KW"/>
</dbReference>
<dbReference type="GO" id="GO:0006508">
    <property type="term" value="P:proteolysis"/>
    <property type="evidence" value="ECO:0007669"/>
    <property type="project" value="UniProtKB-KW"/>
</dbReference>
<sequence length="394" mass="42772">MCNEKEWAGVIVRRNSWAFWGRMAVVLVSVLFVVVLLLGVTVAGNYKGLGNLVKVVTLVKSQYLFETAPEKLVEGAIKGAVESLDDPYSVYLDKTTYSSLQEQIRGSFGGIGVLVGVKDHYLTVVKPFANTPAAEAGIKEGDVIIAIGDQKTKDMDTDTAVNLMRGPVGSTVTLTISREGVKDPFPKELVRKEISVPTVEGEMLSNENNIGYIIISQFTENTGNELVKTLEELRQEGLEGLILDLRDNPGGELNSAIMIADQFLNKGPIVHIDYRIGRDHTFYAEPDHLNLPLVLLVNKGSASAAEILAGAVKDAKVGTLVGTRTFGKGVVQTVFPLDNGAGLKLTTARYLTPNKNDIHKKGITPDIVIEQAPDAKEDPQLDKAIALIREKIHK</sequence>
<gene>
    <name evidence="8" type="ORF">SAMN02745123_03066</name>
</gene>
<reference evidence="9" key="1">
    <citation type="submission" date="2016-11" db="EMBL/GenBank/DDBJ databases">
        <authorList>
            <person name="Varghese N."/>
            <person name="Submissions S."/>
        </authorList>
    </citation>
    <scope>NUCLEOTIDE SEQUENCE [LARGE SCALE GENOMIC DNA]</scope>
    <source>
        <strain evidence="9">DSM 10349</strain>
    </source>
</reference>
<dbReference type="Pfam" id="PF03572">
    <property type="entry name" value="Peptidase_S41"/>
    <property type="match status" value="1"/>
</dbReference>
<dbReference type="Gene3D" id="3.30.750.44">
    <property type="match status" value="1"/>
</dbReference>
<dbReference type="Proteomes" id="UP000183997">
    <property type="component" value="Unassembled WGS sequence"/>
</dbReference>
<evidence type="ECO:0000256" key="1">
    <source>
        <dbReference type="ARBA" id="ARBA00009179"/>
    </source>
</evidence>
<dbReference type="InterPro" id="IPR001478">
    <property type="entry name" value="PDZ"/>
</dbReference>
<evidence type="ECO:0000256" key="4">
    <source>
        <dbReference type="ARBA" id="ARBA00022825"/>
    </source>
</evidence>
<keyword evidence="9" id="KW-1185">Reference proteome</keyword>
<dbReference type="STRING" id="1121421.SAMN02745123_03066"/>
<dbReference type="InterPro" id="IPR036034">
    <property type="entry name" value="PDZ_sf"/>
</dbReference>
<dbReference type="GO" id="GO:0004175">
    <property type="term" value="F:endopeptidase activity"/>
    <property type="evidence" value="ECO:0007669"/>
    <property type="project" value="TreeGrafter"/>
</dbReference>
<evidence type="ECO:0000256" key="2">
    <source>
        <dbReference type="ARBA" id="ARBA00022670"/>
    </source>
</evidence>
<dbReference type="Gene3D" id="2.30.42.10">
    <property type="match status" value="1"/>
</dbReference>
<keyword evidence="6" id="KW-1133">Transmembrane helix</keyword>
<comment type="similarity">
    <text evidence="1 5">Belongs to the peptidase S41A family.</text>
</comment>
<protein>
    <submittedName>
        <fullName evidence="8">Carboxyl-terminal processing protease</fullName>
    </submittedName>
</protein>
<dbReference type="PANTHER" id="PTHR32060">
    <property type="entry name" value="TAIL-SPECIFIC PROTEASE"/>
    <property type="match status" value="1"/>
</dbReference>
<dbReference type="InterPro" id="IPR055210">
    <property type="entry name" value="CtpA/B_N"/>
</dbReference>
<dbReference type="InterPro" id="IPR005151">
    <property type="entry name" value="Tail-specific_protease"/>
</dbReference>
<dbReference type="PROSITE" id="PS50106">
    <property type="entry name" value="PDZ"/>
    <property type="match status" value="1"/>
</dbReference>
<dbReference type="Pfam" id="PF17820">
    <property type="entry name" value="PDZ_6"/>
    <property type="match status" value="1"/>
</dbReference>
<evidence type="ECO:0000259" key="7">
    <source>
        <dbReference type="PROSITE" id="PS50106"/>
    </source>
</evidence>
<dbReference type="CDD" id="cd07560">
    <property type="entry name" value="Peptidase_S41_CPP"/>
    <property type="match status" value="1"/>
</dbReference>
<dbReference type="PANTHER" id="PTHR32060:SF30">
    <property type="entry name" value="CARBOXY-TERMINAL PROCESSING PROTEASE CTPA"/>
    <property type="match status" value="1"/>
</dbReference>
<dbReference type="CDD" id="cd06782">
    <property type="entry name" value="cpPDZ_CPP-like"/>
    <property type="match status" value="1"/>
</dbReference>
<dbReference type="SMART" id="SM00228">
    <property type="entry name" value="PDZ"/>
    <property type="match status" value="1"/>
</dbReference>
<organism evidence="8 9">
    <name type="scientific">Desulforamulus aeronauticus DSM 10349</name>
    <dbReference type="NCBI Taxonomy" id="1121421"/>
    <lineage>
        <taxon>Bacteria</taxon>
        <taxon>Bacillati</taxon>
        <taxon>Bacillota</taxon>
        <taxon>Clostridia</taxon>
        <taxon>Eubacteriales</taxon>
        <taxon>Peptococcaceae</taxon>
        <taxon>Desulforamulus</taxon>
    </lineage>
</organism>
<accession>A0A1M6V608</accession>
<evidence type="ECO:0000256" key="6">
    <source>
        <dbReference type="SAM" id="Phobius"/>
    </source>
</evidence>
<dbReference type="NCBIfam" id="TIGR00225">
    <property type="entry name" value="prc"/>
    <property type="match status" value="1"/>
</dbReference>
<dbReference type="GO" id="GO:0007165">
    <property type="term" value="P:signal transduction"/>
    <property type="evidence" value="ECO:0007669"/>
    <property type="project" value="TreeGrafter"/>
</dbReference>
<keyword evidence="6" id="KW-0472">Membrane</keyword>
<dbReference type="SUPFAM" id="SSF50156">
    <property type="entry name" value="PDZ domain-like"/>
    <property type="match status" value="1"/>
</dbReference>
<dbReference type="EMBL" id="FRAR01000023">
    <property type="protein sequence ID" value="SHK76913.1"/>
    <property type="molecule type" value="Genomic_DNA"/>
</dbReference>
<evidence type="ECO:0000313" key="8">
    <source>
        <dbReference type="EMBL" id="SHK76913.1"/>
    </source>
</evidence>